<comment type="caution">
    <text evidence="2">The sequence shown here is derived from an EMBL/GenBank/DDBJ whole genome shotgun (WGS) entry which is preliminary data.</text>
</comment>
<reference evidence="2 3" key="1">
    <citation type="submission" date="2020-08" db="EMBL/GenBank/DDBJ databases">
        <title>The Agave Microbiome: Exploring the role of microbial communities in plant adaptations to desert environments.</title>
        <authorList>
            <person name="Partida-Martinez L.P."/>
        </authorList>
    </citation>
    <scope>NUCLEOTIDE SEQUENCE [LARGE SCALE GENOMIC DNA]</scope>
    <source>
        <strain evidence="2 3">AS3.12</strain>
    </source>
</reference>
<protein>
    <submittedName>
        <fullName evidence="2">Uncharacterized protein</fullName>
    </submittedName>
</protein>
<dbReference type="RefSeq" id="WP_184653722.1">
    <property type="nucleotide sequence ID" value="NZ_JACHBU010000001.1"/>
</dbReference>
<name>A0A7X0JHH8_9HYPH</name>
<sequence length="474" mass="53673">MTNPTFYYVDAPVGSGKSHALEQYLETTQNPTTIGTQTNALSVQYEADLNEHWLSAKAIFRPDTENEDAEIESSSKRYKEGCAAKFPILIVNQEVAANCKDHTESRDLFSDEITSVYERVQIDGLPIFQKMVAEFLEPIDDGDSEFVRLRGTKKVMDAAEDGWQDKMLRGADESIKRVFARLSDPDFAVLVNRKDLQNFKWELRGWLALHVITMPTRFAHYRSVTFMGANFKDSLLFLLLRDIVDFVPHPEIVANYHDIRSKADLVSIYAFHEKDHSSTLLAGAGRQTYFDACSDAAAPLIAGQASIFCMNNEKRGERHRWSIPNAVRLSPDPRGVNAFKDTNVAVHMAALNEHPDTYGFLERKFGIRPEQVKTATTWERIYQFVGRTSIRSKHSKDPILIFVSDLGSALFLQEKIGCAPPTVLNIGLEIIDSAPKKRGPKAAVLSIDERREKERLRKAKQRQNKRDTQINASF</sequence>
<proteinExistence type="predicted"/>
<evidence type="ECO:0000313" key="2">
    <source>
        <dbReference type="EMBL" id="MBB6507249.1"/>
    </source>
</evidence>
<feature type="region of interest" description="Disordered" evidence="1">
    <location>
        <begin position="453"/>
        <end position="474"/>
    </location>
</feature>
<evidence type="ECO:0000313" key="3">
    <source>
        <dbReference type="Proteomes" id="UP000585437"/>
    </source>
</evidence>
<organism evidence="2 3">
    <name type="scientific">Rhizobium soli</name>
    <dbReference type="NCBI Taxonomy" id="424798"/>
    <lineage>
        <taxon>Bacteria</taxon>
        <taxon>Pseudomonadati</taxon>
        <taxon>Pseudomonadota</taxon>
        <taxon>Alphaproteobacteria</taxon>
        <taxon>Hyphomicrobiales</taxon>
        <taxon>Rhizobiaceae</taxon>
        <taxon>Rhizobium/Agrobacterium group</taxon>
        <taxon>Rhizobium</taxon>
    </lineage>
</organism>
<keyword evidence="3" id="KW-1185">Reference proteome</keyword>
<dbReference type="Proteomes" id="UP000585437">
    <property type="component" value="Unassembled WGS sequence"/>
</dbReference>
<evidence type="ECO:0000256" key="1">
    <source>
        <dbReference type="SAM" id="MobiDB-lite"/>
    </source>
</evidence>
<dbReference type="AlphaFoldDB" id="A0A7X0JHH8"/>
<dbReference type="EMBL" id="JACHBU010000001">
    <property type="protein sequence ID" value="MBB6507249.1"/>
    <property type="molecule type" value="Genomic_DNA"/>
</dbReference>
<accession>A0A7X0JHH8</accession>
<gene>
    <name evidence="2" type="ORF">F4695_000568</name>
</gene>